<keyword evidence="1" id="KW-0175">Coiled coil</keyword>
<evidence type="ECO:0000313" key="3">
    <source>
        <dbReference type="Proteomes" id="UP001295684"/>
    </source>
</evidence>
<protein>
    <submittedName>
        <fullName evidence="2">Uncharacterized protein</fullName>
    </submittedName>
</protein>
<dbReference type="AlphaFoldDB" id="A0AAD1XG71"/>
<comment type="caution">
    <text evidence="2">The sequence shown here is derived from an EMBL/GenBank/DDBJ whole genome shotgun (WGS) entry which is preliminary data.</text>
</comment>
<gene>
    <name evidence="2" type="ORF">ECRASSUSDP1_LOCUS12720</name>
</gene>
<name>A0AAD1XG71_EUPCR</name>
<proteinExistence type="predicted"/>
<feature type="coiled-coil region" evidence="1">
    <location>
        <begin position="179"/>
        <end position="357"/>
    </location>
</feature>
<organism evidence="2 3">
    <name type="scientific">Euplotes crassus</name>
    <dbReference type="NCBI Taxonomy" id="5936"/>
    <lineage>
        <taxon>Eukaryota</taxon>
        <taxon>Sar</taxon>
        <taxon>Alveolata</taxon>
        <taxon>Ciliophora</taxon>
        <taxon>Intramacronucleata</taxon>
        <taxon>Spirotrichea</taxon>
        <taxon>Hypotrichia</taxon>
        <taxon>Euplotida</taxon>
        <taxon>Euplotidae</taxon>
        <taxon>Moneuplotes</taxon>
    </lineage>
</organism>
<keyword evidence="3" id="KW-1185">Reference proteome</keyword>
<sequence>MKIPKCEYSSDCEKIAYLVKSTPQSLHNEDLFVCSKCLNSRFVSEPIVQIPNPGDILYCLEAVEHNLLKIDHFREWHNLDKLWSNLLPELREYKDIHAQLKNDLASAKATNGWDRLPYLHVEARALLETVLESRLWKEYCKEDSIRQFRDNQYGTRKMYSASKKWVNGQMIKLRDHLNVTRYGELKEEHKNLKKQYEQKSELCDEKQQEIDRHLRKLQTQDLKILSLSSEIAQTKKKFENAEQIMIKQENSLSEDRKRQEQEKNKFIQDLEAITQDKIKLEQKLTKDKERIKENNLLTLEEKLTKAEELRLESERKLEEYKEQPKLDSNPNNFSDIIKQMKQRIQKLSKLSFNLTDQEDIQLMEKLVPYKMPPLQCLTLSLSQDIQNIKLLDEFLSNSICDEICYTSPLPFIKKIDTIAQTYPLSMTPYMACLTKMLPLASQEVSFCDSSFLRDEFEDILVAAKNTKQVTFQGCEIEVDDPLDFGDRLEGATFEGINFTGSKFKSDREDGEARFNYVMNFWARDLDDETKFRNIVEGLARVESVKNRHITMYMGSFNVGKEKGKKILEEYGLKKISFS</sequence>
<evidence type="ECO:0000256" key="1">
    <source>
        <dbReference type="SAM" id="Coils"/>
    </source>
</evidence>
<accession>A0AAD1XG71</accession>
<dbReference type="EMBL" id="CAMPGE010012628">
    <property type="protein sequence ID" value="CAI2371398.1"/>
    <property type="molecule type" value="Genomic_DNA"/>
</dbReference>
<evidence type="ECO:0000313" key="2">
    <source>
        <dbReference type="EMBL" id="CAI2371398.1"/>
    </source>
</evidence>
<reference evidence="2" key="1">
    <citation type="submission" date="2023-07" db="EMBL/GenBank/DDBJ databases">
        <authorList>
            <consortium name="AG Swart"/>
            <person name="Singh M."/>
            <person name="Singh A."/>
            <person name="Seah K."/>
            <person name="Emmerich C."/>
        </authorList>
    </citation>
    <scope>NUCLEOTIDE SEQUENCE</scope>
    <source>
        <strain evidence="2">DP1</strain>
    </source>
</reference>
<dbReference type="Proteomes" id="UP001295684">
    <property type="component" value="Unassembled WGS sequence"/>
</dbReference>